<dbReference type="InterPro" id="IPR011990">
    <property type="entry name" value="TPR-like_helical_dom_sf"/>
</dbReference>
<dbReference type="SMART" id="SM00028">
    <property type="entry name" value="TPR"/>
    <property type="match status" value="5"/>
</dbReference>
<keyword evidence="1" id="KW-0677">Repeat</keyword>
<evidence type="ECO:0008006" key="6">
    <source>
        <dbReference type="Google" id="ProtNLM"/>
    </source>
</evidence>
<sequence length="372" mass="43919">MQKRLEAYLKDRLNDVVFIELRKDIEMKNEKLKGLEKIQIPMMVEEMGKSIKEGSASNEIRVASMARGMIYVIGIDPNFMYGKEYREFLYKFDEKIEDYIIYEGLKYAEDKKFQEALITFRALVMLNDENINGLYNYARVCQDLSEVIEDKKYKGALKDECIEALEIIIEKYPDFAPAYYHLGFRYANKQLFKKAQITWEECMELGIDDEKKGEILFKLKELKEQIQYEEGYSYILNNRPEDGLEKLLPLEEKYSDWWNLLFFIGLAYRQLNKSDEAIKYFEKILSFKPQQVDTLNELGLCYGSTGDFNNAEKMFKKALSIKVEDSEILCNLGVLYMNFGEIDLAKEYIKKAYERNVEDPIIIECMKRLELI</sequence>
<dbReference type="PANTHER" id="PTHR44943:SF8">
    <property type="entry name" value="TPR REPEAT-CONTAINING PROTEIN MJ0263"/>
    <property type="match status" value="1"/>
</dbReference>
<reference evidence="4 5" key="1">
    <citation type="submission" date="2017-06" db="EMBL/GenBank/DDBJ databases">
        <title>Draft genome sequence of anaerobic fermentative bacterium Anaeromicrobium sediminis DY2726D isolated from West Pacific Ocean sediments.</title>
        <authorList>
            <person name="Zeng X."/>
        </authorList>
    </citation>
    <scope>NUCLEOTIDE SEQUENCE [LARGE SCALE GENOMIC DNA]</scope>
    <source>
        <strain evidence="4 5">DY2726D</strain>
    </source>
</reference>
<dbReference type="RefSeq" id="WP_095133280.1">
    <property type="nucleotide sequence ID" value="NZ_NIBG01000007.1"/>
</dbReference>
<protein>
    <recommendedName>
        <fullName evidence="6">UDP-N-acetylglucosamine--peptide N-acetylglucosaminyltransferase SPINDLY</fullName>
    </recommendedName>
</protein>
<evidence type="ECO:0000313" key="4">
    <source>
        <dbReference type="EMBL" id="PAB59416.1"/>
    </source>
</evidence>
<name>A0A267MIQ8_9FIRM</name>
<organism evidence="4 5">
    <name type="scientific">Anaeromicrobium sediminis</name>
    <dbReference type="NCBI Taxonomy" id="1478221"/>
    <lineage>
        <taxon>Bacteria</taxon>
        <taxon>Bacillati</taxon>
        <taxon>Bacillota</taxon>
        <taxon>Clostridia</taxon>
        <taxon>Peptostreptococcales</taxon>
        <taxon>Thermotaleaceae</taxon>
        <taxon>Anaeromicrobium</taxon>
    </lineage>
</organism>
<dbReference type="OrthoDB" id="358807at2"/>
<evidence type="ECO:0000313" key="5">
    <source>
        <dbReference type="Proteomes" id="UP000216024"/>
    </source>
</evidence>
<feature type="repeat" description="TPR" evidence="3">
    <location>
        <begin position="258"/>
        <end position="291"/>
    </location>
</feature>
<dbReference type="InterPro" id="IPR051685">
    <property type="entry name" value="Ycf3/AcsC/BcsC/TPR_MFPF"/>
</dbReference>
<proteinExistence type="predicted"/>
<dbReference type="PANTHER" id="PTHR44943">
    <property type="entry name" value="CELLULOSE SYNTHASE OPERON PROTEIN C"/>
    <property type="match status" value="1"/>
</dbReference>
<accession>A0A267MIQ8</accession>
<dbReference type="PROSITE" id="PS50005">
    <property type="entry name" value="TPR"/>
    <property type="match status" value="3"/>
</dbReference>
<feature type="repeat" description="TPR" evidence="3">
    <location>
        <begin position="292"/>
        <end position="325"/>
    </location>
</feature>
<dbReference type="InterPro" id="IPR019734">
    <property type="entry name" value="TPR_rpt"/>
</dbReference>
<gene>
    <name evidence="4" type="ORF">CCE28_09355</name>
</gene>
<dbReference type="Proteomes" id="UP000216024">
    <property type="component" value="Unassembled WGS sequence"/>
</dbReference>
<comment type="caution">
    <text evidence="4">The sequence shown here is derived from an EMBL/GenBank/DDBJ whole genome shotgun (WGS) entry which is preliminary data.</text>
</comment>
<evidence type="ECO:0000256" key="3">
    <source>
        <dbReference type="PROSITE-ProRule" id="PRU00339"/>
    </source>
</evidence>
<dbReference type="Gene3D" id="1.25.40.10">
    <property type="entry name" value="Tetratricopeptide repeat domain"/>
    <property type="match status" value="2"/>
</dbReference>
<evidence type="ECO:0000256" key="1">
    <source>
        <dbReference type="ARBA" id="ARBA00022737"/>
    </source>
</evidence>
<feature type="repeat" description="TPR" evidence="3">
    <location>
        <begin position="326"/>
        <end position="359"/>
    </location>
</feature>
<evidence type="ECO:0000256" key="2">
    <source>
        <dbReference type="ARBA" id="ARBA00022803"/>
    </source>
</evidence>
<keyword evidence="5" id="KW-1185">Reference proteome</keyword>
<keyword evidence="2 3" id="KW-0802">TPR repeat</keyword>
<dbReference type="Pfam" id="PF13181">
    <property type="entry name" value="TPR_8"/>
    <property type="match status" value="3"/>
</dbReference>
<dbReference type="EMBL" id="NIBG01000007">
    <property type="protein sequence ID" value="PAB59416.1"/>
    <property type="molecule type" value="Genomic_DNA"/>
</dbReference>
<dbReference type="AlphaFoldDB" id="A0A267MIQ8"/>
<dbReference type="SUPFAM" id="SSF48452">
    <property type="entry name" value="TPR-like"/>
    <property type="match status" value="1"/>
</dbReference>